<gene>
    <name evidence="1" type="ORF">METZ01_LOCUS141015</name>
</gene>
<protein>
    <submittedName>
        <fullName evidence="1">Uncharacterized protein</fullName>
    </submittedName>
</protein>
<accession>A0A381ZGN8</accession>
<evidence type="ECO:0000313" key="1">
    <source>
        <dbReference type="EMBL" id="SVA88161.1"/>
    </source>
</evidence>
<dbReference type="EMBL" id="UINC01021171">
    <property type="protein sequence ID" value="SVA88161.1"/>
    <property type="molecule type" value="Genomic_DNA"/>
</dbReference>
<sequence>MAIAQAILSGTPSVLLTVPAGKTYAITTIMVCNFAAAGVPANDSQFDLHFVKDTEAVGDVNQIVKDLPVPGGETFTFDSEKIILEEGDTVQLQGQSPLNLSATVSYLEV</sequence>
<organism evidence="1">
    <name type="scientific">marine metagenome</name>
    <dbReference type="NCBI Taxonomy" id="408172"/>
    <lineage>
        <taxon>unclassified sequences</taxon>
        <taxon>metagenomes</taxon>
        <taxon>ecological metagenomes</taxon>
    </lineage>
</organism>
<reference evidence="1" key="1">
    <citation type="submission" date="2018-05" db="EMBL/GenBank/DDBJ databases">
        <authorList>
            <person name="Lanie J.A."/>
            <person name="Ng W.-L."/>
            <person name="Kazmierczak K.M."/>
            <person name="Andrzejewski T.M."/>
            <person name="Davidsen T.M."/>
            <person name="Wayne K.J."/>
            <person name="Tettelin H."/>
            <person name="Glass J.I."/>
            <person name="Rusch D."/>
            <person name="Podicherti R."/>
            <person name="Tsui H.-C.T."/>
            <person name="Winkler M.E."/>
        </authorList>
    </citation>
    <scope>NUCLEOTIDE SEQUENCE</scope>
</reference>
<name>A0A381ZGN8_9ZZZZ</name>
<proteinExistence type="predicted"/>
<dbReference type="AlphaFoldDB" id="A0A381ZGN8"/>